<evidence type="ECO:0000256" key="1">
    <source>
        <dbReference type="SAM" id="Phobius"/>
    </source>
</evidence>
<dbReference type="Gene3D" id="3.60.21.10">
    <property type="match status" value="1"/>
</dbReference>
<feature type="transmembrane region" description="Helical" evidence="1">
    <location>
        <begin position="113"/>
        <end position="132"/>
    </location>
</feature>
<keyword evidence="1" id="KW-1133">Transmembrane helix</keyword>
<organism evidence="2 3">
    <name type="scientific">Nocardioides marmorisolisilvae</name>
    <dbReference type="NCBI Taxonomy" id="1542737"/>
    <lineage>
        <taxon>Bacteria</taxon>
        <taxon>Bacillati</taxon>
        <taxon>Actinomycetota</taxon>
        <taxon>Actinomycetes</taxon>
        <taxon>Propionibacteriales</taxon>
        <taxon>Nocardioidaceae</taxon>
        <taxon>Nocardioides</taxon>
    </lineage>
</organism>
<dbReference type="EMBL" id="RJSG01000003">
    <property type="protein sequence ID" value="RNL77792.1"/>
    <property type="molecule type" value="Genomic_DNA"/>
</dbReference>
<protein>
    <submittedName>
        <fullName evidence="2">Metallophosphoesterase</fullName>
    </submittedName>
</protein>
<dbReference type="AlphaFoldDB" id="A0A3N0DQ84"/>
<dbReference type="InterPro" id="IPR029052">
    <property type="entry name" value="Metallo-depent_PP-like"/>
</dbReference>
<gene>
    <name evidence="2" type="ORF">EFL95_15585</name>
</gene>
<dbReference type="OrthoDB" id="5241348at2"/>
<keyword evidence="1" id="KW-0812">Transmembrane</keyword>
<reference evidence="2 3" key="1">
    <citation type="submission" date="2018-11" db="EMBL/GenBank/DDBJ databases">
        <authorList>
            <person name="Li F."/>
        </authorList>
    </citation>
    <scope>NUCLEOTIDE SEQUENCE [LARGE SCALE GENOMIC DNA]</scope>
    <source>
        <strain evidence="2 3">KIS18-7</strain>
    </source>
</reference>
<keyword evidence="3" id="KW-1185">Reference proteome</keyword>
<evidence type="ECO:0000313" key="3">
    <source>
        <dbReference type="Proteomes" id="UP000277094"/>
    </source>
</evidence>
<dbReference type="SUPFAM" id="SSF56300">
    <property type="entry name" value="Metallo-dependent phosphatases"/>
    <property type="match status" value="1"/>
</dbReference>
<accession>A0A3N0DQ84</accession>
<dbReference type="Proteomes" id="UP000277094">
    <property type="component" value="Unassembled WGS sequence"/>
</dbReference>
<sequence>MVVAGHDAVVQPTFDHHVRLVTGPYLPDFRMPSDSQVGVRITIGKTEARSTDELIQRYALIASHTDVEARAVTREVKRLAIDAAVRAAVLALVPVLVWELLGSRRRTELRRPTRTGLVITLAFVVLAGFSAWQPWRPALPRVDAGDWVSLPDALPGVTVPPDLRKVEVQNEVFTQSTKGLVADLFGYYDRSKAFYKALVAKVPDAARALHPPAPGQTVALLISDRHDNIDMDQVVRAFADQAKATAVIDAGDDTSAGQSWESFSLESLDDSLKGIGNRIAISGNHDHGSFVSGYLAKHGWTHLDHRATEKFGVRFFGVDDPRASGLGAFIPVKGPTFAEETATLADEVCALDAKGERVATVVVHDATMARTALERGCTDLVVAGHVHVQLGPDRVVGENGKAGYTYTNGTTGGAAFAVAAVGKLRREAEFTFVTYQDGRPVGIQPVRVSTHGQFTVDPYIVLNLDEPH</sequence>
<feature type="transmembrane region" description="Helical" evidence="1">
    <location>
        <begin position="83"/>
        <end position="101"/>
    </location>
</feature>
<keyword evidence="1" id="KW-0472">Membrane</keyword>
<comment type="caution">
    <text evidence="2">The sequence shown here is derived from an EMBL/GenBank/DDBJ whole genome shotgun (WGS) entry which is preliminary data.</text>
</comment>
<name>A0A3N0DQ84_9ACTN</name>
<evidence type="ECO:0000313" key="2">
    <source>
        <dbReference type="EMBL" id="RNL77792.1"/>
    </source>
</evidence>
<proteinExistence type="predicted"/>